<feature type="compositionally biased region" description="Acidic residues" evidence="5">
    <location>
        <begin position="184"/>
        <end position="193"/>
    </location>
</feature>
<feature type="compositionally biased region" description="Polar residues" evidence="5">
    <location>
        <begin position="150"/>
        <end position="161"/>
    </location>
</feature>
<evidence type="ECO:0000256" key="1">
    <source>
        <dbReference type="ARBA" id="ARBA00023054"/>
    </source>
</evidence>
<proteinExistence type="inferred from homology"/>
<evidence type="ECO:0000313" key="6">
    <source>
        <dbReference type="Proteomes" id="UP000515124"/>
    </source>
</evidence>
<dbReference type="GeneID" id="110748329"/>
<evidence type="ECO:0000313" key="7">
    <source>
        <dbReference type="RefSeq" id="XP_021804011.1"/>
    </source>
</evidence>
<evidence type="ECO:0000256" key="2">
    <source>
        <dbReference type="ARBA" id="ARBA00023242"/>
    </source>
</evidence>
<keyword evidence="1" id="KW-0175">Coiled coil</keyword>
<comment type="similarity">
    <text evidence="4">Belongs to the CRWN family.</text>
</comment>
<dbReference type="Proteomes" id="UP000515124">
    <property type="component" value="Unplaced"/>
</dbReference>
<feature type="region of interest" description="Disordered" evidence="5">
    <location>
        <begin position="118"/>
        <end position="211"/>
    </location>
</feature>
<dbReference type="AlphaFoldDB" id="A0A6P5RSK4"/>
<dbReference type="RefSeq" id="XP_021804011.1">
    <property type="nucleotide sequence ID" value="XM_021948319.1"/>
</dbReference>
<dbReference type="GO" id="GO:0006997">
    <property type="term" value="P:nucleus organization"/>
    <property type="evidence" value="ECO:0007669"/>
    <property type="project" value="InterPro"/>
</dbReference>
<reference evidence="7" key="1">
    <citation type="submission" date="2025-08" db="UniProtKB">
        <authorList>
            <consortium name="RefSeq"/>
        </authorList>
    </citation>
    <scope>IDENTIFICATION</scope>
</reference>
<evidence type="ECO:0000256" key="5">
    <source>
        <dbReference type="SAM" id="MobiDB-lite"/>
    </source>
</evidence>
<dbReference type="InterPro" id="IPR040418">
    <property type="entry name" value="CRWN"/>
</dbReference>
<dbReference type="PANTHER" id="PTHR31908:SF11">
    <property type="entry name" value="PROTEIN CROWDED NUCLEI 1"/>
    <property type="match status" value="1"/>
</dbReference>
<protein>
    <submittedName>
        <fullName evidence="7">Protein CROWDED NUCLEI 1-like</fullName>
    </submittedName>
</protein>
<evidence type="ECO:0000256" key="3">
    <source>
        <dbReference type="ARBA" id="ARBA00024186"/>
    </source>
</evidence>
<keyword evidence="2" id="KW-0539">Nucleus</keyword>
<dbReference type="KEGG" id="pavi:110748329"/>
<dbReference type="PANTHER" id="PTHR31908">
    <property type="entry name" value="PROTEIN CROWDED NUCLEI 4"/>
    <property type="match status" value="1"/>
</dbReference>
<comment type="subcellular location">
    <subcellularLocation>
        <location evidence="3">Nucleus lamina</location>
    </subcellularLocation>
</comment>
<organism evidence="6 7">
    <name type="scientific">Prunus avium</name>
    <name type="common">Cherry</name>
    <name type="synonym">Cerasus avium</name>
    <dbReference type="NCBI Taxonomy" id="42229"/>
    <lineage>
        <taxon>Eukaryota</taxon>
        <taxon>Viridiplantae</taxon>
        <taxon>Streptophyta</taxon>
        <taxon>Embryophyta</taxon>
        <taxon>Tracheophyta</taxon>
        <taxon>Spermatophyta</taxon>
        <taxon>Magnoliopsida</taxon>
        <taxon>eudicotyledons</taxon>
        <taxon>Gunneridae</taxon>
        <taxon>Pentapetalae</taxon>
        <taxon>rosids</taxon>
        <taxon>fabids</taxon>
        <taxon>Rosales</taxon>
        <taxon>Rosaceae</taxon>
        <taxon>Amygdaloideae</taxon>
        <taxon>Amygdaleae</taxon>
        <taxon>Prunus</taxon>
    </lineage>
</organism>
<gene>
    <name evidence="7" type="primary">LOC110748329</name>
</gene>
<dbReference type="Gramene" id="Pav_co4038863.1_g010.1.mk:mrna">
    <property type="protein sequence ID" value="Pav_co4038863.1_g010.1.mk:mrna"/>
    <property type="gene ID" value="Pav_co4038863.1_g010.1.mk"/>
</dbReference>
<feature type="region of interest" description="Disordered" evidence="5">
    <location>
        <begin position="1"/>
        <end position="72"/>
    </location>
</feature>
<name>A0A6P5RSK4_PRUAV</name>
<dbReference type="GO" id="GO:0005652">
    <property type="term" value="C:nuclear lamina"/>
    <property type="evidence" value="ECO:0007669"/>
    <property type="project" value="UniProtKB-SubCell"/>
</dbReference>
<sequence>MHTESHGGSSLADKRSARNGRKRGRAQTSQITVSGGDDSEGRSDSVMGAQRKKRREKVLPAEQAPGESRYNLRRPKIGVTVAAASASRDLVKDNEEEVDNARATEHYSKAALATSIGVGRENGGSTHLVRCGTLGDTQDGDADAIKNMEENTAVSEEVNGSTEGGQEFVDGDEYRSESQNGTPIEEDDDDEESEHPGEASIGKKLWTFFTT</sequence>
<keyword evidence="6" id="KW-1185">Reference proteome</keyword>
<accession>A0A6P5RSK4</accession>
<evidence type="ECO:0000256" key="4">
    <source>
        <dbReference type="ARBA" id="ARBA00024208"/>
    </source>
</evidence>